<dbReference type="Gene3D" id="1.20.1560.10">
    <property type="entry name" value="ABC transporter type 1, transmembrane domain"/>
    <property type="match status" value="1"/>
</dbReference>
<dbReference type="GO" id="GO:0016887">
    <property type="term" value="F:ATP hydrolysis activity"/>
    <property type="evidence" value="ECO:0007669"/>
    <property type="project" value="InterPro"/>
</dbReference>
<dbReference type="Gene3D" id="4.10.1000.10">
    <property type="entry name" value="Zinc finger, CCCH-type"/>
    <property type="match status" value="3"/>
</dbReference>
<feature type="transmembrane region" description="Helical" evidence="17">
    <location>
        <begin position="716"/>
        <end position="735"/>
    </location>
</feature>
<dbReference type="SUPFAM" id="SSF90229">
    <property type="entry name" value="CCCH zinc finger"/>
    <property type="match status" value="3"/>
</dbReference>
<feature type="domain" description="ABC transporter" evidence="19">
    <location>
        <begin position="917"/>
        <end position="1250"/>
    </location>
</feature>
<dbReference type="NCBIfam" id="NF003792">
    <property type="entry name" value="PRK05380.1"/>
    <property type="match status" value="1"/>
</dbReference>
<evidence type="ECO:0000256" key="15">
    <source>
        <dbReference type="PROSITE-ProRule" id="PRU00723"/>
    </source>
</evidence>
<evidence type="ECO:0000256" key="16">
    <source>
        <dbReference type="RuleBase" id="RU810713"/>
    </source>
</evidence>
<evidence type="ECO:0000256" key="11">
    <source>
        <dbReference type="ARBA" id="ARBA00022975"/>
    </source>
</evidence>
<dbReference type="GO" id="GO:0008270">
    <property type="term" value="F:zinc ion binding"/>
    <property type="evidence" value="ECO:0007669"/>
    <property type="project" value="UniProtKB-KW"/>
</dbReference>
<keyword evidence="5 15" id="KW-0479">Metal-binding</keyword>
<evidence type="ECO:0000256" key="5">
    <source>
        <dbReference type="ARBA" id="ARBA00022723"/>
    </source>
</evidence>
<dbReference type="GO" id="GO:0005524">
    <property type="term" value="F:ATP binding"/>
    <property type="evidence" value="ECO:0007669"/>
    <property type="project" value="UniProtKB-KW"/>
</dbReference>
<evidence type="ECO:0000256" key="8">
    <source>
        <dbReference type="ARBA" id="ARBA00022833"/>
    </source>
</evidence>
<keyword evidence="7 15" id="KW-0863">Zinc-finger</keyword>
<comment type="pathway">
    <text evidence="1 16">Pyrimidine metabolism; CTP biosynthesis via de novo pathway; CTP from UDP: step 2/2.</text>
</comment>
<accession>A0A5N5L7Q6</accession>
<evidence type="ECO:0000259" key="18">
    <source>
        <dbReference type="PROSITE" id="PS50103"/>
    </source>
</evidence>
<feature type="transmembrane region" description="Helical" evidence="17">
    <location>
        <begin position="688"/>
        <end position="710"/>
    </location>
</feature>
<dbReference type="InterPro" id="IPR017456">
    <property type="entry name" value="CTP_synthase_N"/>
</dbReference>
<evidence type="ECO:0000256" key="13">
    <source>
        <dbReference type="ARBA" id="ARBA00023136"/>
    </source>
</evidence>
<comment type="caution">
    <text evidence="21">The sequence shown here is derived from an EMBL/GenBank/DDBJ whole genome shotgun (WGS) entry which is preliminary data.</text>
</comment>
<feature type="transmembrane region" description="Helical" evidence="17">
    <location>
        <begin position="575"/>
        <end position="595"/>
    </location>
</feature>
<keyword evidence="3 16" id="KW-0436">Ligase</keyword>
<dbReference type="InterPro" id="IPR004468">
    <property type="entry name" value="CTP_synthase"/>
</dbReference>
<dbReference type="SMART" id="SM00356">
    <property type="entry name" value="ZnF_C3H1"/>
    <property type="match status" value="6"/>
</dbReference>
<evidence type="ECO:0000256" key="3">
    <source>
        <dbReference type="ARBA" id="ARBA00022598"/>
    </source>
</evidence>
<dbReference type="Pfam" id="PF00642">
    <property type="entry name" value="zf-CCCH"/>
    <property type="match status" value="6"/>
</dbReference>
<dbReference type="PROSITE" id="PS51273">
    <property type="entry name" value="GATASE_TYPE_1"/>
    <property type="match status" value="1"/>
</dbReference>
<protein>
    <recommendedName>
        <fullName evidence="16">CTP synthase</fullName>
        <ecNumber evidence="16">6.3.4.2</ecNumber>
    </recommendedName>
    <alternativeName>
        <fullName evidence="16">UTP--ammonia ligase</fullName>
    </alternativeName>
</protein>
<dbReference type="InterPro" id="IPR017926">
    <property type="entry name" value="GATASE"/>
</dbReference>
<feature type="domain" description="C3H1-type" evidence="18">
    <location>
        <begin position="277"/>
        <end position="305"/>
    </location>
</feature>
<feature type="zinc finger region" description="C3H1-type" evidence="15">
    <location>
        <begin position="101"/>
        <end position="129"/>
    </location>
</feature>
<evidence type="ECO:0000256" key="6">
    <source>
        <dbReference type="ARBA" id="ARBA00022741"/>
    </source>
</evidence>
<feature type="domain" description="C3H1-type" evidence="18">
    <location>
        <begin position="477"/>
        <end position="505"/>
    </location>
</feature>
<feature type="domain" description="C3H1-type" evidence="18">
    <location>
        <begin position="153"/>
        <end position="181"/>
    </location>
</feature>
<dbReference type="PROSITE" id="PS50929">
    <property type="entry name" value="ABC_TM1F"/>
    <property type="match status" value="1"/>
</dbReference>
<comment type="catalytic activity">
    <reaction evidence="14 16">
        <text>UTP + L-glutamine + ATP + H2O = CTP + L-glutamate + ADP + phosphate + 2 H(+)</text>
        <dbReference type="Rhea" id="RHEA:26426"/>
        <dbReference type="ChEBI" id="CHEBI:15377"/>
        <dbReference type="ChEBI" id="CHEBI:15378"/>
        <dbReference type="ChEBI" id="CHEBI:29985"/>
        <dbReference type="ChEBI" id="CHEBI:30616"/>
        <dbReference type="ChEBI" id="CHEBI:37563"/>
        <dbReference type="ChEBI" id="CHEBI:43474"/>
        <dbReference type="ChEBI" id="CHEBI:46398"/>
        <dbReference type="ChEBI" id="CHEBI:58359"/>
        <dbReference type="ChEBI" id="CHEBI:456216"/>
        <dbReference type="EC" id="6.3.4.2"/>
    </reaction>
</comment>
<dbReference type="Gene3D" id="3.40.50.880">
    <property type="match status" value="1"/>
</dbReference>
<comment type="function">
    <text evidence="16">Catalyzes the ATP-dependent amination of UTP to CTP with either L-glutamine or ammonia as the source of nitrogen.</text>
</comment>
<evidence type="ECO:0000256" key="17">
    <source>
        <dbReference type="SAM" id="Phobius"/>
    </source>
</evidence>
<sequence length="1915" mass="211658">MYLKQRDTALKYSVDRGVASAASAATSPHLSYWPPPHGVDVSSAVESLVPGLKRTPEVLYHPTLLGAHSMIGQSEDWYSTNSLAKRVRFKTTSHFPIYPQRPGEKDCAHYMLTRTCKFGDTCKFDHPVWVPEGGIPDWKEIPLIGTSENFPERPGEPDCPYFMKTYRCKYGLNCKFNHPKEKLFLGASENSSVSALPERPSEPHCAFYMKTGKCKFGASCKFHHPKDIQIPLSGLGNDNGVQTDSVVKNEEITGDFNMINSPVTPALLHNSKGLPIRVGEVDCPFYLKTGSCKYGATCHYNHPERTAINPPAAAIGHPIIAPSMANRNFGVFNPAASIYQTIDPRLSMLGVGPTFYPQRPGQTECDFYMRTGECKFGVRCMYDHPIDRSAPTEKQIQQQTVKLTLAGLPRREGSVSTLLWPLTACPVTNFTSSGNEKFLNLWVNSIFSIGPAMVFRLLHFVFTPSAVNSSVHECWHFKGAVHCPYYMKTGTCKYGATCKFDHPPPGEVMAVATSLDAAVLGAEAGIAHAQWEGSDNGDGDGQRKVPGLNTLFRRFWKVAAPYWFSEDKEPARLQLAAVFALTLGTTGISVGFSFLGRDFYNALANKDQEQFTKQLLYYLGAFAGGIPFFVLRDYAREILSLRWRSWMTKFYMERYLKNQTFYKIQSQSIIDNPDQRIVDDLSSFTGTALSFSLTLFSAAVDLISFSNILYGIYPPLFVVLLVYSIGGTAISVFLGRELVTLNFFQEKKEADFRYGLVRVRENAESIAFYGGEENEIQLLLQRFKSAFENLTRLLISSRNLDFFTSGYRYLIQILPAAVVAPMYFSGKIEFGVINQSVSAFNHILGDFSLIVYQFQAISAFSAVIDRLGEFDDVLDSSSSKYLSSSVEEISLTYCNERSSLLLESNGSIIMDRCQKVLDIENLTLQTPTSKATLIRDLSLVINKKDHLLVTGPSGCGKTSLLRALAGLWNTGQGKITFYVNERNDPQVPTSSEGPALKVNTADDTAEELEGPINRNDRGIFFLPQRPYMVLGTLRQQLLYPTWADDVIPTSDGGDPAGEGKLGAYFGASLGRSSIIIEIVSSDVSIVFCKMFLPDDASSVPFLMRNSSSGTSGGKPIKPTTDDLIQVLENVRLGYILSRFGSLDSTNEWSSVLSLGEQQRLAFARLLLSKPKVVLLDESTSALDEANEEHLYRQIEAAGITYISIGHRRTLFDHHNRNLHITTVDPSSNERNWHIEPINRDSMYNVLNPKCEACKLIVHQQKRSVNSTALVDGGRYVVPETFSSFHTKKGRKNTGIIRLKAEANKKKRGSEERALTMKYVLVTGGVVSGLGKGVTASSIGLLLKSCGLRVTSIKIDPYLNTDAGTMSPFEHGEVFVLDDGGEVDLDLGNYERFLDIKLTRDNNITTGKIYQSVLDNERKGDYLGKTVQVVPHITDAIQKWIERVALIPVDGKEGPADVCVIELGGTIGDIESMPFIEALGQFSYHVGPGNFCLIHVSLVPVLNVVGEQKTKPTQHSVRGIRGLGLTPNILACRSTKALEDNVKAKLSQFCHVAAENILTLYDVPNIWHIPLLLRDQKAHEAILKELNLIGEPDLQEWTARTRVYDILHEPVRIAMVGKYTGLSDSYLSVLKALLHASVACRRKLVVEWVAAGDLEDVTAKEAPDVYKNAWDLLKGSDGVLVPGGFGDRGVQGKILAATYARENKVPFLGVCLGMQIAVIEFARSVLGLHDANSTEFDPETSHPCVIFMPEGSKTHMGGTMRLGSRRTYFKVPNCKSAKLYNNDSFVDERHRHRYEVNPNMVQQFENAGLSFVGRDETGQRMEIIELPSHPYFVGAQFHPEFKSRPGKPSALFLGLIAAASGQLDAVLQNYGHASKLLPNGIGNGKPTVKTYQNGNAIKSSNGSLNGVYSNGNGAHH</sequence>
<dbReference type="SMART" id="SM00382">
    <property type="entry name" value="AAA"/>
    <property type="match status" value="1"/>
</dbReference>
<dbReference type="GO" id="GO:0019856">
    <property type="term" value="P:pyrimidine nucleobase biosynthetic process"/>
    <property type="evidence" value="ECO:0007669"/>
    <property type="project" value="TreeGrafter"/>
</dbReference>
<dbReference type="PROSITE" id="PS00211">
    <property type="entry name" value="ABC_TRANSPORTER_1"/>
    <property type="match status" value="1"/>
</dbReference>
<evidence type="ECO:0000256" key="1">
    <source>
        <dbReference type="ARBA" id="ARBA00005171"/>
    </source>
</evidence>
<evidence type="ECO:0000256" key="7">
    <source>
        <dbReference type="ARBA" id="ARBA00022771"/>
    </source>
</evidence>
<evidence type="ECO:0000256" key="9">
    <source>
        <dbReference type="ARBA" id="ARBA00022840"/>
    </source>
</evidence>
<keyword evidence="9 16" id="KW-0067">ATP-binding</keyword>
<dbReference type="GO" id="GO:0042802">
    <property type="term" value="F:identical protein binding"/>
    <property type="evidence" value="ECO:0007669"/>
    <property type="project" value="TreeGrafter"/>
</dbReference>
<name>A0A5N5L7Q6_9ROSI</name>
<dbReference type="FunFam" id="3.40.50.880:FF:000012">
    <property type="entry name" value="CTP synthase"/>
    <property type="match status" value="1"/>
</dbReference>
<dbReference type="Gene3D" id="3.40.50.300">
    <property type="entry name" value="P-loop containing nucleotide triphosphate hydrolases"/>
    <property type="match status" value="2"/>
</dbReference>
<dbReference type="Proteomes" id="UP000326939">
    <property type="component" value="Chromosome 10"/>
</dbReference>
<dbReference type="NCBIfam" id="TIGR00337">
    <property type="entry name" value="PyrG"/>
    <property type="match status" value="1"/>
</dbReference>
<dbReference type="PROSITE" id="PS50103">
    <property type="entry name" value="ZF_C3H1"/>
    <property type="match status" value="6"/>
</dbReference>
<keyword evidence="11 16" id="KW-0665">Pyrimidine biosynthesis</keyword>
<dbReference type="GO" id="GO:0140359">
    <property type="term" value="F:ABC-type transporter activity"/>
    <property type="evidence" value="ECO:0007669"/>
    <property type="project" value="InterPro"/>
</dbReference>
<evidence type="ECO:0000259" key="20">
    <source>
        <dbReference type="PROSITE" id="PS50929"/>
    </source>
</evidence>
<dbReference type="Pfam" id="PF00117">
    <property type="entry name" value="GATase"/>
    <property type="match status" value="1"/>
</dbReference>
<evidence type="ECO:0000259" key="19">
    <source>
        <dbReference type="PROSITE" id="PS50893"/>
    </source>
</evidence>
<organism evidence="21 22">
    <name type="scientific">Salix brachista</name>
    <dbReference type="NCBI Taxonomy" id="2182728"/>
    <lineage>
        <taxon>Eukaryota</taxon>
        <taxon>Viridiplantae</taxon>
        <taxon>Streptophyta</taxon>
        <taxon>Embryophyta</taxon>
        <taxon>Tracheophyta</taxon>
        <taxon>Spermatophyta</taxon>
        <taxon>Magnoliopsida</taxon>
        <taxon>eudicotyledons</taxon>
        <taxon>Gunneridae</taxon>
        <taxon>Pentapetalae</taxon>
        <taxon>rosids</taxon>
        <taxon>fabids</taxon>
        <taxon>Malpighiales</taxon>
        <taxon>Salicaceae</taxon>
        <taxon>Saliceae</taxon>
        <taxon>Salix</taxon>
    </lineage>
</organism>
<dbReference type="SUPFAM" id="SSF52317">
    <property type="entry name" value="Class I glutamine amidotransferase-like"/>
    <property type="match status" value="1"/>
</dbReference>
<comment type="similarity">
    <text evidence="2 16">Belongs to the CTP synthase family.</text>
</comment>
<dbReference type="InterPro" id="IPR011527">
    <property type="entry name" value="ABC1_TM_dom"/>
</dbReference>
<dbReference type="InterPro" id="IPR017871">
    <property type="entry name" value="ABC_transporter-like_CS"/>
</dbReference>
<feature type="zinc finger region" description="C3H1-type" evidence="15">
    <location>
        <begin position="277"/>
        <end position="305"/>
    </location>
</feature>
<keyword evidence="12 17" id="KW-1133">Transmembrane helix</keyword>
<keyword evidence="10 16" id="KW-0315">Glutamine amidotransferase</keyword>
<evidence type="ECO:0000256" key="4">
    <source>
        <dbReference type="ARBA" id="ARBA00022692"/>
    </source>
</evidence>
<dbReference type="CDD" id="cd03113">
    <property type="entry name" value="CTPS_N"/>
    <property type="match status" value="1"/>
</dbReference>
<evidence type="ECO:0000313" key="22">
    <source>
        <dbReference type="Proteomes" id="UP000326939"/>
    </source>
</evidence>
<dbReference type="GO" id="GO:0044210">
    <property type="term" value="P:'de novo' CTP biosynthetic process"/>
    <property type="evidence" value="ECO:0007669"/>
    <property type="project" value="UniProtKB-UniRule"/>
</dbReference>
<dbReference type="GO" id="GO:0003883">
    <property type="term" value="F:CTP synthase activity"/>
    <property type="evidence" value="ECO:0007669"/>
    <property type="project" value="UniProtKB-UniRule"/>
</dbReference>
<dbReference type="GO" id="GO:0016020">
    <property type="term" value="C:membrane"/>
    <property type="evidence" value="ECO:0007669"/>
    <property type="project" value="InterPro"/>
</dbReference>
<dbReference type="UniPathway" id="UPA00159">
    <property type="reaction ID" value="UER00277"/>
</dbReference>
<keyword evidence="4 17" id="KW-0812">Transmembrane</keyword>
<evidence type="ECO:0000256" key="2">
    <source>
        <dbReference type="ARBA" id="ARBA00007533"/>
    </source>
</evidence>
<dbReference type="InterPro" id="IPR027417">
    <property type="entry name" value="P-loop_NTPase"/>
</dbReference>
<dbReference type="InterPro" id="IPR000571">
    <property type="entry name" value="Znf_CCCH"/>
</dbReference>
<dbReference type="EC" id="6.3.4.2" evidence="16"/>
<dbReference type="FunFam" id="3.40.50.300:FF:000305">
    <property type="entry name" value="CTP synthase"/>
    <property type="match status" value="1"/>
</dbReference>
<dbReference type="Pfam" id="PF06472">
    <property type="entry name" value="ABC_membrane_2"/>
    <property type="match status" value="1"/>
</dbReference>
<dbReference type="InterPro" id="IPR003593">
    <property type="entry name" value="AAA+_ATPase"/>
</dbReference>
<keyword evidence="22" id="KW-1185">Reference proteome</keyword>
<keyword evidence="6 16" id="KW-0547">Nucleotide-binding</keyword>
<dbReference type="EMBL" id="VDCV01000010">
    <property type="protein sequence ID" value="KAB5538600.1"/>
    <property type="molecule type" value="Genomic_DNA"/>
</dbReference>
<feature type="zinc finger region" description="C3H1-type" evidence="15">
    <location>
        <begin position="199"/>
        <end position="227"/>
    </location>
</feature>
<keyword evidence="8 15" id="KW-0862">Zinc</keyword>
<proteinExistence type="inferred from homology"/>
<feature type="domain" description="C3H1-type" evidence="18">
    <location>
        <begin position="359"/>
        <end position="387"/>
    </location>
</feature>
<dbReference type="InterPro" id="IPR033828">
    <property type="entry name" value="GATase1_CTP_Synthase"/>
</dbReference>
<dbReference type="PANTHER" id="PTHR11550:SF0">
    <property type="entry name" value="CTP SYNTHASE-RELATED"/>
    <property type="match status" value="1"/>
</dbReference>
<dbReference type="SUPFAM" id="SSF90123">
    <property type="entry name" value="ABC transporter transmembrane region"/>
    <property type="match status" value="1"/>
</dbReference>
<evidence type="ECO:0000313" key="21">
    <source>
        <dbReference type="EMBL" id="KAB5538600.1"/>
    </source>
</evidence>
<dbReference type="Pfam" id="PF00005">
    <property type="entry name" value="ABC_tran"/>
    <property type="match status" value="2"/>
</dbReference>
<feature type="transmembrane region" description="Helical" evidence="17">
    <location>
        <begin position="615"/>
        <end position="635"/>
    </location>
</feature>
<dbReference type="HAMAP" id="MF_01227">
    <property type="entry name" value="PyrG"/>
    <property type="match status" value="1"/>
</dbReference>
<evidence type="ECO:0000256" key="10">
    <source>
        <dbReference type="ARBA" id="ARBA00022962"/>
    </source>
</evidence>
<feature type="zinc finger region" description="C3H1-type" evidence="15">
    <location>
        <begin position="153"/>
        <end position="181"/>
    </location>
</feature>
<dbReference type="CDD" id="cd03223">
    <property type="entry name" value="ABCD_peroxisomal_ALDP"/>
    <property type="match status" value="1"/>
</dbReference>
<feature type="domain" description="C3H1-type" evidence="18">
    <location>
        <begin position="101"/>
        <end position="129"/>
    </location>
</feature>
<feature type="domain" description="C3H1-type" evidence="18">
    <location>
        <begin position="199"/>
        <end position="227"/>
    </location>
</feature>
<dbReference type="PANTHER" id="PTHR11550">
    <property type="entry name" value="CTP SYNTHASE"/>
    <property type="match status" value="1"/>
</dbReference>
<feature type="domain" description="ABC transmembrane type-1" evidence="20">
    <location>
        <begin position="576"/>
        <end position="859"/>
    </location>
</feature>
<dbReference type="SUPFAM" id="SSF52540">
    <property type="entry name" value="P-loop containing nucleoside triphosphate hydrolases"/>
    <property type="match status" value="2"/>
</dbReference>
<dbReference type="CDD" id="cd01746">
    <property type="entry name" value="GATase1_CTP_Synthase"/>
    <property type="match status" value="1"/>
</dbReference>
<dbReference type="PROSITE" id="PS50893">
    <property type="entry name" value="ABC_TRANSPORTER_2"/>
    <property type="match status" value="1"/>
</dbReference>
<feature type="zinc finger region" description="C3H1-type" evidence="15">
    <location>
        <begin position="359"/>
        <end position="387"/>
    </location>
</feature>
<dbReference type="Pfam" id="PF06418">
    <property type="entry name" value="CTP_synth_N"/>
    <property type="match status" value="1"/>
</dbReference>
<feature type="zinc finger region" description="C3H1-type" evidence="15">
    <location>
        <begin position="477"/>
        <end position="505"/>
    </location>
</feature>
<dbReference type="InterPro" id="IPR003439">
    <property type="entry name" value="ABC_transporter-like_ATP-bd"/>
</dbReference>
<evidence type="ECO:0000256" key="14">
    <source>
        <dbReference type="ARBA" id="ARBA00047781"/>
    </source>
</evidence>
<gene>
    <name evidence="21" type="ORF">DKX38_016133</name>
</gene>
<dbReference type="InterPro" id="IPR036855">
    <property type="entry name" value="Znf_CCCH_sf"/>
</dbReference>
<keyword evidence="13 17" id="KW-0472">Membrane</keyword>
<reference evidence="22" key="1">
    <citation type="journal article" date="2019" name="Gigascience">
        <title>De novo genome assembly of the endangered Acer yangbiense, a plant species with extremely small populations endemic to Yunnan Province, China.</title>
        <authorList>
            <person name="Yang J."/>
            <person name="Wariss H.M."/>
            <person name="Tao L."/>
            <person name="Zhang R."/>
            <person name="Yun Q."/>
            <person name="Hollingsworth P."/>
            <person name="Dao Z."/>
            <person name="Luo G."/>
            <person name="Guo H."/>
            <person name="Ma Y."/>
            <person name="Sun W."/>
        </authorList>
    </citation>
    <scope>NUCLEOTIDE SEQUENCE [LARGE SCALE GENOMIC DNA]</scope>
    <source>
        <strain evidence="22">cv. br00</strain>
    </source>
</reference>
<evidence type="ECO:0000256" key="12">
    <source>
        <dbReference type="ARBA" id="ARBA00022989"/>
    </source>
</evidence>
<dbReference type="InterPro" id="IPR036640">
    <property type="entry name" value="ABC1_TM_sf"/>
</dbReference>
<dbReference type="InterPro" id="IPR029062">
    <property type="entry name" value="Class_I_gatase-like"/>
</dbReference>